<evidence type="ECO:0000313" key="3">
    <source>
        <dbReference type="Proteomes" id="UP000887013"/>
    </source>
</evidence>
<comment type="caution">
    <text evidence="2">The sequence shown here is derived from an EMBL/GenBank/DDBJ whole genome shotgun (WGS) entry which is preliminary data.</text>
</comment>
<keyword evidence="3" id="KW-1185">Reference proteome</keyword>
<protein>
    <submittedName>
        <fullName evidence="2">Uncharacterized protein</fullName>
    </submittedName>
</protein>
<feature type="compositionally biased region" description="Basic and acidic residues" evidence="1">
    <location>
        <begin position="1"/>
        <end position="12"/>
    </location>
</feature>
<feature type="compositionally biased region" description="Polar residues" evidence="1">
    <location>
        <begin position="18"/>
        <end position="33"/>
    </location>
</feature>
<sequence length="78" mass="8557">MQATKFREEGDSLPRGGTSDQFITSGCPPTTSSKDGDIFHGTSFPSSLSSLYSSDHGGDFTWPKFHIQELVAEFFHNV</sequence>
<reference evidence="2" key="1">
    <citation type="submission" date="2020-08" db="EMBL/GenBank/DDBJ databases">
        <title>Multicomponent nature underlies the extraordinary mechanical properties of spider dragline silk.</title>
        <authorList>
            <person name="Kono N."/>
            <person name="Nakamura H."/>
            <person name="Mori M."/>
            <person name="Yoshida Y."/>
            <person name="Ohtoshi R."/>
            <person name="Malay A.D."/>
            <person name="Moran D.A.P."/>
            <person name="Tomita M."/>
            <person name="Numata K."/>
            <person name="Arakawa K."/>
        </authorList>
    </citation>
    <scope>NUCLEOTIDE SEQUENCE</scope>
</reference>
<evidence type="ECO:0000313" key="2">
    <source>
        <dbReference type="EMBL" id="GFS78856.1"/>
    </source>
</evidence>
<evidence type="ECO:0000256" key="1">
    <source>
        <dbReference type="SAM" id="MobiDB-lite"/>
    </source>
</evidence>
<dbReference type="EMBL" id="BMAW01097260">
    <property type="protein sequence ID" value="GFS78856.1"/>
    <property type="molecule type" value="Genomic_DNA"/>
</dbReference>
<name>A0A8X6MUQ7_NEPPI</name>
<gene>
    <name evidence="2" type="ORF">NPIL_71171</name>
</gene>
<accession>A0A8X6MUQ7</accession>
<dbReference type="AlphaFoldDB" id="A0A8X6MUQ7"/>
<proteinExistence type="predicted"/>
<dbReference type="Proteomes" id="UP000887013">
    <property type="component" value="Unassembled WGS sequence"/>
</dbReference>
<feature type="region of interest" description="Disordered" evidence="1">
    <location>
        <begin position="1"/>
        <end position="39"/>
    </location>
</feature>
<organism evidence="2 3">
    <name type="scientific">Nephila pilipes</name>
    <name type="common">Giant wood spider</name>
    <name type="synonym">Nephila maculata</name>
    <dbReference type="NCBI Taxonomy" id="299642"/>
    <lineage>
        <taxon>Eukaryota</taxon>
        <taxon>Metazoa</taxon>
        <taxon>Ecdysozoa</taxon>
        <taxon>Arthropoda</taxon>
        <taxon>Chelicerata</taxon>
        <taxon>Arachnida</taxon>
        <taxon>Araneae</taxon>
        <taxon>Araneomorphae</taxon>
        <taxon>Entelegynae</taxon>
        <taxon>Araneoidea</taxon>
        <taxon>Nephilidae</taxon>
        <taxon>Nephila</taxon>
    </lineage>
</organism>